<reference evidence="6 7" key="1">
    <citation type="submission" date="2016-10" db="EMBL/GenBank/DDBJ databases">
        <title>Rodentibacter gen. nov. and new species.</title>
        <authorList>
            <person name="Christensen H."/>
        </authorList>
    </citation>
    <scope>NUCLEOTIDE SEQUENCE [LARGE SCALE GENOMIC DNA]</scope>
    <source>
        <strain evidence="6 7">Ppn418</strain>
    </source>
</reference>
<dbReference type="Pfam" id="PF03118">
    <property type="entry name" value="RNA_pol_A_CTD"/>
    <property type="match status" value="1"/>
</dbReference>
<evidence type="ECO:0000313" key="7">
    <source>
        <dbReference type="Proteomes" id="UP000189426"/>
    </source>
</evidence>
<name>A0A1V3I9C7_9PAST</name>
<keyword evidence="4" id="KW-0804">Transcription</keyword>
<evidence type="ECO:0000256" key="3">
    <source>
        <dbReference type="ARBA" id="ARBA00022695"/>
    </source>
</evidence>
<dbReference type="SUPFAM" id="SSF47789">
    <property type="entry name" value="C-terminal domain of RNA polymerase alpha subunit"/>
    <property type="match status" value="1"/>
</dbReference>
<dbReference type="Gene3D" id="1.10.150.20">
    <property type="entry name" value="5' to 3' exonuclease, C-terminal subdomain"/>
    <property type="match status" value="1"/>
</dbReference>
<gene>
    <name evidence="6" type="ORF">BKK47_11630</name>
</gene>
<comment type="caution">
    <text evidence="6">The sequence shown here is derived from an EMBL/GenBank/DDBJ whole genome shotgun (WGS) entry which is preliminary data.</text>
</comment>
<accession>A0A1V3I9C7</accession>
<dbReference type="GO" id="GO:0003899">
    <property type="term" value="F:DNA-directed RNA polymerase activity"/>
    <property type="evidence" value="ECO:0007669"/>
    <property type="project" value="InterPro"/>
</dbReference>
<evidence type="ECO:0000256" key="2">
    <source>
        <dbReference type="ARBA" id="ARBA00022679"/>
    </source>
</evidence>
<dbReference type="STRING" id="1908257.BKK47_11630"/>
<dbReference type="GO" id="GO:0006351">
    <property type="term" value="P:DNA-templated transcription"/>
    <property type="evidence" value="ECO:0007669"/>
    <property type="project" value="InterPro"/>
</dbReference>
<evidence type="ECO:0000259" key="5">
    <source>
        <dbReference type="Pfam" id="PF03118"/>
    </source>
</evidence>
<evidence type="ECO:0000256" key="1">
    <source>
        <dbReference type="ARBA" id="ARBA00022478"/>
    </source>
</evidence>
<keyword evidence="3" id="KW-0548">Nucleotidyltransferase</keyword>
<feature type="domain" description="RNA polymerase alpha subunit C-terminal" evidence="5">
    <location>
        <begin position="158"/>
        <end position="215"/>
    </location>
</feature>
<dbReference type="InterPro" id="IPR011260">
    <property type="entry name" value="RNAP_asu_C"/>
</dbReference>
<dbReference type="GO" id="GO:0003677">
    <property type="term" value="F:DNA binding"/>
    <property type="evidence" value="ECO:0007669"/>
    <property type="project" value="InterPro"/>
</dbReference>
<keyword evidence="7" id="KW-1185">Reference proteome</keyword>
<dbReference type="GO" id="GO:0000428">
    <property type="term" value="C:DNA-directed RNA polymerase complex"/>
    <property type="evidence" value="ECO:0007669"/>
    <property type="project" value="UniProtKB-KW"/>
</dbReference>
<dbReference type="Proteomes" id="UP000189426">
    <property type="component" value="Unassembled WGS sequence"/>
</dbReference>
<organism evidence="6 7">
    <name type="scientific">Rodentibacter mrazii</name>
    <dbReference type="NCBI Taxonomy" id="1908257"/>
    <lineage>
        <taxon>Bacteria</taxon>
        <taxon>Pseudomonadati</taxon>
        <taxon>Pseudomonadota</taxon>
        <taxon>Gammaproteobacteria</taxon>
        <taxon>Pasteurellales</taxon>
        <taxon>Pasteurellaceae</taxon>
        <taxon>Rodentibacter</taxon>
    </lineage>
</organism>
<proteinExistence type="predicted"/>
<protein>
    <recommendedName>
        <fullName evidence="5">RNA polymerase alpha subunit C-terminal domain-containing protein</fullName>
    </recommendedName>
</protein>
<keyword evidence="2" id="KW-0808">Transferase</keyword>
<evidence type="ECO:0000256" key="4">
    <source>
        <dbReference type="ARBA" id="ARBA00023163"/>
    </source>
</evidence>
<dbReference type="AlphaFoldDB" id="A0A1V3I9C7"/>
<evidence type="ECO:0000313" key="6">
    <source>
        <dbReference type="EMBL" id="OOF36435.1"/>
    </source>
</evidence>
<dbReference type="FunFam" id="1.10.150.20:FF:000001">
    <property type="entry name" value="DNA-directed RNA polymerase subunit alpha"/>
    <property type="match status" value="1"/>
</dbReference>
<sequence>MMINYISYRDNRIFKRIIKGETLKSVSIDFGVGPERIRQIFTRIKYKIKFRLEKSIAITESEKARLEDLRELSQWRDNADFLLSLIKKDEELEKNKFSLIGRDVRQILSIQLNDGDIVAFCTDRSVWKYDQNNEMWDRLPEIPQDFSELSEMRTLSFDLLSRPIDELELTVRTANCLRAENIDTIYDLVQWTEVELLRTPNLGKKSLTEIKDVLASRGLYLNMKLIPIGK</sequence>
<dbReference type="EMBL" id="MLHG01000108">
    <property type="protein sequence ID" value="OOF36435.1"/>
    <property type="molecule type" value="Genomic_DNA"/>
</dbReference>
<keyword evidence="1" id="KW-0240">DNA-directed RNA polymerase</keyword>